<proteinExistence type="predicted"/>
<gene>
    <name evidence="3" type="ORF">J2S41_004924</name>
</gene>
<keyword evidence="2" id="KW-1133">Transmembrane helix</keyword>
<keyword evidence="2" id="KW-0812">Transmembrane</keyword>
<feature type="region of interest" description="Disordered" evidence="1">
    <location>
        <begin position="252"/>
        <end position="281"/>
    </location>
</feature>
<evidence type="ECO:0000313" key="4">
    <source>
        <dbReference type="Proteomes" id="UP001183643"/>
    </source>
</evidence>
<comment type="caution">
    <text evidence="3">The sequence shown here is derived from an EMBL/GenBank/DDBJ whole genome shotgun (WGS) entry which is preliminary data.</text>
</comment>
<evidence type="ECO:0000256" key="2">
    <source>
        <dbReference type="SAM" id="Phobius"/>
    </source>
</evidence>
<evidence type="ECO:0000313" key="3">
    <source>
        <dbReference type="EMBL" id="MDR7278146.1"/>
    </source>
</evidence>
<dbReference type="AlphaFoldDB" id="A0AAE3YT39"/>
<keyword evidence="2" id="KW-0472">Membrane</keyword>
<reference evidence="3" key="1">
    <citation type="submission" date="2023-07" db="EMBL/GenBank/DDBJ databases">
        <title>Sequencing the genomes of 1000 actinobacteria strains.</title>
        <authorList>
            <person name="Klenk H.-P."/>
        </authorList>
    </citation>
    <scope>NUCLEOTIDE SEQUENCE</scope>
    <source>
        <strain evidence="3">DSM 44707</strain>
    </source>
</reference>
<dbReference type="Proteomes" id="UP001183643">
    <property type="component" value="Unassembled WGS sequence"/>
</dbReference>
<evidence type="ECO:0000256" key="1">
    <source>
        <dbReference type="SAM" id="MobiDB-lite"/>
    </source>
</evidence>
<dbReference type="EMBL" id="JAVDYB010000001">
    <property type="protein sequence ID" value="MDR7278146.1"/>
    <property type="molecule type" value="Genomic_DNA"/>
</dbReference>
<dbReference type="RefSeq" id="WP_310370883.1">
    <property type="nucleotide sequence ID" value="NZ_JAVDYB010000001.1"/>
</dbReference>
<keyword evidence="4" id="KW-1185">Reference proteome</keyword>
<protein>
    <submittedName>
        <fullName evidence="3">Uncharacterized protein</fullName>
    </submittedName>
</protein>
<sequence length="281" mass="29181">MTGLLRRLDARLLPPLGRGLARAGRTPARLRFLTAAAVAASTAVLLTAVWAADRPAPSGDETVGEVVRVGVAEGGSIPGYADASAAELAALTGTTGTYALVTFTEYLAPDRLAAALAGRAVSVVVGRVPLPDTQTEIVRIPVQRLPADLVAGMGVIAERKEREAEDYRRLSATLTGDSAQETSLRPVYDSGATVAAAEATAFRDACSCLYAAVIRATPADLAAVAERPEVRVVDPAPELVRLDRSVLLPPLPEQDDVVRPPVDGLTESMAPAGAQMTPSGR</sequence>
<accession>A0AAE3YT39</accession>
<organism evidence="3 4">
    <name type="scientific">Catenuloplanes atrovinosus</name>
    <dbReference type="NCBI Taxonomy" id="137266"/>
    <lineage>
        <taxon>Bacteria</taxon>
        <taxon>Bacillati</taxon>
        <taxon>Actinomycetota</taxon>
        <taxon>Actinomycetes</taxon>
        <taxon>Micromonosporales</taxon>
        <taxon>Micromonosporaceae</taxon>
        <taxon>Catenuloplanes</taxon>
    </lineage>
</organism>
<feature type="transmembrane region" description="Helical" evidence="2">
    <location>
        <begin position="32"/>
        <end position="52"/>
    </location>
</feature>
<name>A0AAE3YT39_9ACTN</name>